<feature type="signal peptide" evidence="1">
    <location>
        <begin position="1"/>
        <end position="21"/>
    </location>
</feature>
<gene>
    <name evidence="2" type="ORF">ACFPDQ_05410</name>
</gene>
<sequence>MKKKVLLISALILITTSISIANNRSDAENQCRSKCNEQRNTCRDICFNDHKNDNNYIAMNQCQDKCNPISNKCDDACAGK</sequence>
<feature type="chain" id="PRO_5045496030" evidence="1">
    <location>
        <begin position="22"/>
        <end position="80"/>
    </location>
</feature>
<keyword evidence="3" id="KW-1185">Reference proteome</keyword>
<protein>
    <submittedName>
        <fullName evidence="2">Uncharacterized protein</fullName>
    </submittedName>
</protein>
<proteinExistence type="predicted"/>
<evidence type="ECO:0000313" key="2">
    <source>
        <dbReference type="EMBL" id="MFC4892483.1"/>
    </source>
</evidence>
<name>A0ABV9TD27_9GAMM</name>
<organism evidence="2 3">
    <name type="scientific">Pseudofrancisella aestuarii</name>
    <dbReference type="NCBI Taxonomy" id="2670347"/>
    <lineage>
        <taxon>Bacteria</taxon>
        <taxon>Pseudomonadati</taxon>
        <taxon>Pseudomonadota</taxon>
        <taxon>Gammaproteobacteria</taxon>
        <taxon>Thiotrichales</taxon>
        <taxon>Francisellaceae</taxon>
        <taxon>Pseudofrancisella</taxon>
    </lineage>
</organism>
<evidence type="ECO:0000313" key="3">
    <source>
        <dbReference type="Proteomes" id="UP001595926"/>
    </source>
</evidence>
<reference evidence="3" key="1">
    <citation type="journal article" date="2019" name="Int. J. Syst. Evol. Microbiol.">
        <title>The Global Catalogue of Microorganisms (GCM) 10K type strain sequencing project: providing services to taxonomists for standard genome sequencing and annotation.</title>
        <authorList>
            <consortium name="The Broad Institute Genomics Platform"/>
            <consortium name="The Broad Institute Genome Sequencing Center for Infectious Disease"/>
            <person name="Wu L."/>
            <person name="Ma J."/>
        </authorList>
    </citation>
    <scope>NUCLEOTIDE SEQUENCE [LARGE SCALE GENOMIC DNA]</scope>
    <source>
        <strain evidence="3">CGMCC 1.13718</strain>
    </source>
</reference>
<keyword evidence="1" id="KW-0732">Signal</keyword>
<dbReference type="RefSeq" id="WP_159240227.1">
    <property type="nucleotide sequence ID" value="NZ_JBHSJH010000002.1"/>
</dbReference>
<evidence type="ECO:0000256" key="1">
    <source>
        <dbReference type="SAM" id="SignalP"/>
    </source>
</evidence>
<dbReference type="Proteomes" id="UP001595926">
    <property type="component" value="Unassembled WGS sequence"/>
</dbReference>
<accession>A0ABV9TD27</accession>
<comment type="caution">
    <text evidence="2">The sequence shown here is derived from an EMBL/GenBank/DDBJ whole genome shotgun (WGS) entry which is preliminary data.</text>
</comment>
<dbReference type="EMBL" id="JBHSJH010000002">
    <property type="protein sequence ID" value="MFC4892483.1"/>
    <property type="molecule type" value="Genomic_DNA"/>
</dbReference>